<protein>
    <submittedName>
        <fullName evidence="1">Uncharacterized protein</fullName>
    </submittedName>
</protein>
<evidence type="ECO:0000313" key="1">
    <source>
        <dbReference type="EMBL" id="GIX92759.1"/>
    </source>
</evidence>
<dbReference type="AlphaFoldDB" id="A0AAV4PA14"/>
<name>A0AAV4PA14_CAEEX</name>
<sequence length="84" mass="9574">MNGQGTSIHWPKILSLKLEYAPIRLISASKIFLTSSGVMFSELSNRQQSAELLALIHAGDVKLEQMFREVKIFIPMEELERNEI</sequence>
<comment type="caution">
    <text evidence="1">The sequence shown here is derived from an EMBL/GenBank/DDBJ whole genome shotgun (WGS) entry which is preliminary data.</text>
</comment>
<dbReference type="Proteomes" id="UP001054945">
    <property type="component" value="Unassembled WGS sequence"/>
</dbReference>
<organism evidence="1 2">
    <name type="scientific">Caerostris extrusa</name>
    <name type="common">Bark spider</name>
    <name type="synonym">Caerostris bankana</name>
    <dbReference type="NCBI Taxonomy" id="172846"/>
    <lineage>
        <taxon>Eukaryota</taxon>
        <taxon>Metazoa</taxon>
        <taxon>Ecdysozoa</taxon>
        <taxon>Arthropoda</taxon>
        <taxon>Chelicerata</taxon>
        <taxon>Arachnida</taxon>
        <taxon>Araneae</taxon>
        <taxon>Araneomorphae</taxon>
        <taxon>Entelegynae</taxon>
        <taxon>Araneoidea</taxon>
        <taxon>Araneidae</taxon>
        <taxon>Caerostris</taxon>
    </lineage>
</organism>
<dbReference type="EMBL" id="BPLR01004155">
    <property type="protein sequence ID" value="GIX92759.1"/>
    <property type="molecule type" value="Genomic_DNA"/>
</dbReference>
<accession>A0AAV4PA14</accession>
<gene>
    <name evidence="1" type="ORF">CEXT_239281</name>
</gene>
<keyword evidence="2" id="KW-1185">Reference proteome</keyword>
<reference evidence="1 2" key="1">
    <citation type="submission" date="2021-06" db="EMBL/GenBank/DDBJ databases">
        <title>Caerostris extrusa draft genome.</title>
        <authorList>
            <person name="Kono N."/>
            <person name="Arakawa K."/>
        </authorList>
    </citation>
    <scope>NUCLEOTIDE SEQUENCE [LARGE SCALE GENOMIC DNA]</scope>
</reference>
<proteinExistence type="predicted"/>
<evidence type="ECO:0000313" key="2">
    <source>
        <dbReference type="Proteomes" id="UP001054945"/>
    </source>
</evidence>